<dbReference type="InterPro" id="IPR046373">
    <property type="entry name" value="Acyl-CoA_Oxase/DH_mid-dom_sf"/>
</dbReference>
<accession>A0A8J8MM65</accession>
<evidence type="ECO:0000256" key="1">
    <source>
        <dbReference type="ARBA" id="ARBA00001974"/>
    </source>
</evidence>
<dbReference type="Pfam" id="PF00441">
    <property type="entry name" value="Acyl-CoA_dh_1"/>
    <property type="match status" value="1"/>
</dbReference>
<evidence type="ECO:0000256" key="6">
    <source>
        <dbReference type="RuleBase" id="RU362125"/>
    </source>
</evidence>
<name>A0A8J8MM65_9FIRM</name>
<evidence type="ECO:0000259" key="7">
    <source>
        <dbReference type="Pfam" id="PF00441"/>
    </source>
</evidence>
<dbReference type="Pfam" id="PF02771">
    <property type="entry name" value="Acyl-CoA_dh_N"/>
    <property type="match status" value="1"/>
</dbReference>
<evidence type="ECO:0000259" key="8">
    <source>
        <dbReference type="Pfam" id="PF02770"/>
    </source>
</evidence>
<dbReference type="InterPro" id="IPR009100">
    <property type="entry name" value="AcylCoA_DH/oxidase_NM_dom_sf"/>
</dbReference>
<dbReference type="Gene3D" id="1.10.540.10">
    <property type="entry name" value="Acyl-CoA dehydrogenase/oxidase, N-terminal domain"/>
    <property type="match status" value="1"/>
</dbReference>
<dbReference type="FunFam" id="2.40.110.10:FF:000001">
    <property type="entry name" value="Acyl-CoA dehydrogenase, mitochondrial"/>
    <property type="match status" value="1"/>
</dbReference>
<proteinExistence type="inferred from homology"/>
<reference evidence="10" key="1">
    <citation type="submission" date="2020-07" db="EMBL/GenBank/DDBJ databases">
        <title>Vallitalea pronyensis genome.</title>
        <authorList>
            <person name="Postec A."/>
        </authorList>
    </citation>
    <scope>NUCLEOTIDE SEQUENCE</scope>
    <source>
        <strain evidence="10">FatNI3</strain>
    </source>
</reference>
<feature type="domain" description="Acyl-CoA dehydrogenase/oxidase C-terminal" evidence="7">
    <location>
        <begin position="228"/>
        <end position="377"/>
    </location>
</feature>
<dbReference type="KEGG" id="vpy:HZI73_19275"/>
<dbReference type="EMBL" id="CP058649">
    <property type="protein sequence ID" value="QUI24305.1"/>
    <property type="molecule type" value="Genomic_DNA"/>
</dbReference>
<dbReference type="AlphaFoldDB" id="A0A8J8MM65"/>
<dbReference type="Pfam" id="PF02770">
    <property type="entry name" value="Acyl-CoA_dh_M"/>
    <property type="match status" value="1"/>
</dbReference>
<evidence type="ECO:0000256" key="5">
    <source>
        <dbReference type="ARBA" id="ARBA00023002"/>
    </source>
</evidence>
<keyword evidence="4 6" id="KW-0274">FAD</keyword>
<dbReference type="InterPro" id="IPR009075">
    <property type="entry name" value="AcylCo_DH/oxidase_C"/>
</dbReference>
<dbReference type="InterPro" id="IPR036250">
    <property type="entry name" value="AcylCo_DH-like_C"/>
</dbReference>
<dbReference type="PROSITE" id="PS00073">
    <property type="entry name" value="ACYL_COA_DH_2"/>
    <property type="match status" value="1"/>
</dbReference>
<dbReference type="Proteomes" id="UP000683246">
    <property type="component" value="Chromosome"/>
</dbReference>
<dbReference type="InterPro" id="IPR037069">
    <property type="entry name" value="AcylCoA_DH/ox_N_sf"/>
</dbReference>
<keyword evidence="11" id="KW-1185">Reference proteome</keyword>
<protein>
    <submittedName>
        <fullName evidence="10">Acyl-CoA dehydrogenase family protein</fullName>
    </submittedName>
</protein>
<evidence type="ECO:0000256" key="4">
    <source>
        <dbReference type="ARBA" id="ARBA00022827"/>
    </source>
</evidence>
<dbReference type="SUPFAM" id="SSF56645">
    <property type="entry name" value="Acyl-CoA dehydrogenase NM domain-like"/>
    <property type="match status" value="1"/>
</dbReference>
<feature type="domain" description="Acyl-CoA dehydrogenase/oxidase N-terminal" evidence="9">
    <location>
        <begin position="6"/>
        <end position="114"/>
    </location>
</feature>
<dbReference type="Gene3D" id="1.20.140.10">
    <property type="entry name" value="Butyryl-CoA Dehydrogenase, subunit A, domain 3"/>
    <property type="match status" value="1"/>
</dbReference>
<keyword evidence="5 6" id="KW-0560">Oxidoreductase</keyword>
<dbReference type="Gene3D" id="2.40.110.10">
    <property type="entry name" value="Butyryl-CoA Dehydrogenase, subunit A, domain 2"/>
    <property type="match status" value="1"/>
</dbReference>
<dbReference type="RefSeq" id="WP_212694999.1">
    <property type="nucleotide sequence ID" value="NZ_CP058649.1"/>
</dbReference>
<dbReference type="FunFam" id="1.20.140.10:FF:000004">
    <property type="entry name" value="Acyl-CoA dehydrogenase FadE25"/>
    <property type="match status" value="1"/>
</dbReference>
<feature type="domain" description="Acyl-CoA oxidase/dehydrogenase middle" evidence="8">
    <location>
        <begin position="121"/>
        <end position="216"/>
    </location>
</feature>
<evidence type="ECO:0000256" key="2">
    <source>
        <dbReference type="ARBA" id="ARBA00009347"/>
    </source>
</evidence>
<dbReference type="PANTHER" id="PTHR43884:SF12">
    <property type="entry name" value="ISOVALERYL-COA DEHYDROGENASE, MITOCHONDRIAL-RELATED"/>
    <property type="match status" value="1"/>
</dbReference>
<dbReference type="InterPro" id="IPR006089">
    <property type="entry name" value="Acyl-CoA_DH_CS"/>
</dbReference>
<dbReference type="InterPro" id="IPR013786">
    <property type="entry name" value="AcylCoA_DH/ox_N"/>
</dbReference>
<gene>
    <name evidence="10" type="ORF">HZI73_19275</name>
</gene>
<dbReference type="PANTHER" id="PTHR43884">
    <property type="entry name" value="ACYL-COA DEHYDROGENASE"/>
    <property type="match status" value="1"/>
</dbReference>
<dbReference type="GO" id="GO:0050660">
    <property type="term" value="F:flavin adenine dinucleotide binding"/>
    <property type="evidence" value="ECO:0007669"/>
    <property type="project" value="InterPro"/>
</dbReference>
<organism evidence="10 11">
    <name type="scientific">Vallitalea pronyensis</name>
    <dbReference type="NCBI Taxonomy" id="1348613"/>
    <lineage>
        <taxon>Bacteria</taxon>
        <taxon>Bacillati</taxon>
        <taxon>Bacillota</taxon>
        <taxon>Clostridia</taxon>
        <taxon>Lachnospirales</taxon>
        <taxon>Vallitaleaceae</taxon>
        <taxon>Vallitalea</taxon>
    </lineage>
</organism>
<comment type="similarity">
    <text evidence="2 6">Belongs to the acyl-CoA dehydrogenase family.</text>
</comment>
<sequence>MDFKLTKEQEMVTLAARRFAKEICEPIAEEIDREHRFPRETFDLLTKYGFVAMGFPTEYGGTGNDKIAQLIVVQEIAKVCAATSSILSIHQGMVNCLLKFGNPEQKDKYLRPLLCDGVVGAFALTEDNAGSDASNIQTTAIEDGDSYIINGTKRFITGAGQAGLYIVLAYTEPEKKTRGITAFIVDPEIEGFSVGKIENKMGICASHTGELVFENVKVPKENILGKYNQGFKIALTSIDEARVLTVGAQSLGIAEGALDLAVEYAKNRVQFGKPVAKQQGLQWYLAEMATKIEAAKWMTYYAAQMIQEGKRISKESAMVKLFTSETARYVVERALQIHGGYGYMKDYAIERMYRDVKITELYEGTNEIQKLVIARAVIN</sequence>
<comment type="cofactor">
    <cofactor evidence="1 6">
        <name>FAD</name>
        <dbReference type="ChEBI" id="CHEBI:57692"/>
    </cofactor>
</comment>
<evidence type="ECO:0000313" key="10">
    <source>
        <dbReference type="EMBL" id="QUI24305.1"/>
    </source>
</evidence>
<evidence type="ECO:0000259" key="9">
    <source>
        <dbReference type="Pfam" id="PF02771"/>
    </source>
</evidence>
<dbReference type="FunFam" id="1.10.540.10:FF:000002">
    <property type="entry name" value="Acyl-CoA dehydrogenase FadE19"/>
    <property type="match status" value="1"/>
</dbReference>
<keyword evidence="3 6" id="KW-0285">Flavoprotein</keyword>
<evidence type="ECO:0000313" key="11">
    <source>
        <dbReference type="Proteomes" id="UP000683246"/>
    </source>
</evidence>
<dbReference type="PIRSF" id="PIRSF016578">
    <property type="entry name" value="HsaA"/>
    <property type="match status" value="1"/>
</dbReference>
<evidence type="ECO:0000256" key="3">
    <source>
        <dbReference type="ARBA" id="ARBA00022630"/>
    </source>
</evidence>
<dbReference type="InterPro" id="IPR006091">
    <property type="entry name" value="Acyl-CoA_Oxase/DH_mid-dom"/>
</dbReference>
<dbReference type="SUPFAM" id="SSF47203">
    <property type="entry name" value="Acyl-CoA dehydrogenase C-terminal domain-like"/>
    <property type="match status" value="1"/>
</dbReference>
<dbReference type="GO" id="GO:0003995">
    <property type="term" value="F:acyl-CoA dehydrogenase activity"/>
    <property type="evidence" value="ECO:0007669"/>
    <property type="project" value="InterPro"/>
</dbReference>